<gene>
    <name evidence="1" type="ORF">GDO54_001295</name>
</gene>
<sequence>MPQRLCGSFEHGNKRTKKKNTCSSPFYFAHGSIDFKGERRISSVLLYTAHLTHLCVLPSCSAELILQCCAYEEFATGADFMICLNQTANGSFTVAES</sequence>
<dbReference type="AlphaFoldDB" id="A0AAV3AQH8"/>
<reference evidence="1" key="1">
    <citation type="thesis" date="2020" institute="ProQuest LLC" country="789 East Eisenhower Parkway, Ann Arbor, MI, USA">
        <title>Comparative Genomics and Chromosome Evolution.</title>
        <authorList>
            <person name="Mudd A.B."/>
        </authorList>
    </citation>
    <scope>NUCLEOTIDE SEQUENCE</scope>
    <source>
        <strain evidence="1">1538</strain>
        <tissue evidence="1">Blood</tissue>
    </source>
</reference>
<evidence type="ECO:0000313" key="2">
    <source>
        <dbReference type="Proteomes" id="UP001181693"/>
    </source>
</evidence>
<dbReference type="EMBL" id="DYDO01000001">
    <property type="protein sequence ID" value="DBA33646.1"/>
    <property type="molecule type" value="Genomic_DNA"/>
</dbReference>
<dbReference type="Proteomes" id="UP001181693">
    <property type="component" value="Unassembled WGS sequence"/>
</dbReference>
<keyword evidence="2" id="KW-1185">Reference proteome</keyword>
<comment type="caution">
    <text evidence="1">The sequence shown here is derived from an EMBL/GenBank/DDBJ whole genome shotgun (WGS) entry which is preliminary data.</text>
</comment>
<evidence type="ECO:0000313" key="1">
    <source>
        <dbReference type="EMBL" id="DBA33646.1"/>
    </source>
</evidence>
<proteinExistence type="predicted"/>
<name>A0AAV3AQH8_PYXAD</name>
<organism evidence="1 2">
    <name type="scientific">Pyxicephalus adspersus</name>
    <name type="common">African bullfrog</name>
    <dbReference type="NCBI Taxonomy" id="30357"/>
    <lineage>
        <taxon>Eukaryota</taxon>
        <taxon>Metazoa</taxon>
        <taxon>Chordata</taxon>
        <taxon>Craniata</taxon>
        <taxon>Vertebrata</taxon>
        <taxon>Euteleostomi</taxon>
        <taxon>Amphibia</taxon>
        <taxon>Batrachia</taxon>
        <taxon>Anura</taxon>
        <taxon>Neobatrachia</taxon>
        <taxon>Ranoidea</taxon>
        <taxon>Pyxicephalidae</taxon>
        <taxon>Pyxicephalinae</taxon>
        <taxon>Pyxicephalus</taxon>
    </lineage>
</organism>
<protein>
    <submittedName>
        <fullName evidence="1">Uncharacterized protein</fullName>
    </submittedName>
</protein>
<accession>A0AAV3AQH8</accession>